<evidence type="ECO:0000313" key="4">
    <source>
        <dbReference type="Proteomes" id="UP000230775"/>
    </source>
</evidence>
<dbReference type="GO" id="GO:0008932">
    <property type="term" value="F:lytic endotransglycosylase activity"/>
    <property type="evidence" value="ECO:0007669"/>
    <property type="project" value="TreeGrafter"/>
</dbReference>
<feature type="chain" id="PRO_5013943831" description="LysM domain-containing protein" evidence="1">
    <location>
        <begin position="26"/>
        <end position="342"/>
    </location>
</feature>
<organism evidence="3 4">
    <name type="scientific">Candidatus Shapirobacteria bacterium CG09_land_8_20_14_0_10_39_12</name>
    <dbReference type="NCBI Taxonomy" id="1974885"/>
    <lineage>
        <taxon>Bacteria</taxon>
        <taxon>Candidatus Shapironibacteriota</taxon>
    </lineage>
</organism>
<comment type="caution">
    <text evidence="3">The sequence shown here is derived from an EMBL/GenBank/DDBJ whole genome shotgun (WGS) entry which is preliminary data.</text>
</comment>
<accession>A0A2H0WPN6</accession>
<dbReference type="AlphaFoldDB" id="A0A2H0WPN6"/>
<dbReference type="PANTHER" id="PTHR33734">
    <property type="entry name" value="LYSM DOMAIN-CONTAINING GPI-ANCHORED PROTEIN 2"/>
    <property type="match status" value="1"/>
</dbReference>
<feature type="signal peptide" evidence="1">
    <location>
        <begin position="1"/>
        <end position="25"/>
    </location>
</feature>
<proteinExistence type="predicted"/>
<protein>
    <recommendedName>
        <fullName evidence="2">LysM domain-containing protein</fullName>
    </recommendedName>
</protein>
<evidence type="ECO:0000256" key="1">
    <source>
        <dbReference type="SAM" id="SignalP"/>
    </source>
</evidence>
<name>A0A2H0WPN6_9BACT</name>
<dbReference type="Pfam" id="PF01476">
    <property type="entry name" value="LysM"/>
    <property type="match status" value="1"/>
</dbReference>
<reference evidence="4" key="1">
    <citation type="submission" date="2017-09" db="EMBL/GenBank/DDBJ databases">
        <title>Depth-based differentiation of microbial function through sediment-hosted aquifers and enrichment of novel symbionts in the deep terrestrial subsurface.</title>
        <authorList>
            <person name="Probst A.J."/>
            <person name="Ladd B."/>
            <person name="Jarett J.K."/>
            <person name="Geller-Mcgrath D.E."/>
            <person name="Sieber C.M.K."/>
            <person name="Emerson J.B."/>
            <person name="Anantharaman K."/>
            <person name="Thomas B.C."/>
            <person name="Malmstrom R."/>
            <person name="Stieglmeier M."/>
            <person name="Klingl A."/>
            <person name="Woyke T."/>
            <person name="Ryan C.M."/>
            <person name="Banfield J.F."/>
        </authorList>
    </citation>
    <scope>NUCLEOTIDE SEQUENCE [LARGE SCALE GENOMIC DNA]</scope>
</reference>
<evidence type="ECO:0000313" key="3">
    <source>
        <dbReference type="EMBL" id="PIS14575.1"/>
    </source>
</evidence>
<keyword evidence="1" id="KW-0732">Signal</keyword>
<dbReference type="SUPFAM" id="SSF54106">
    <property type="entry name" value="LysM domain"/>
    <property type="match status" value="1"/>
</dbReference>
<feature type="domain" description="LysM" evidence="2">
    <location>
        <begin position="151"/>
        <end position="195"/>
    </location>
</feature>
<dbReference type="InterPro" id="IPR036779">
    <property type="entry name" value="LysM_dom_sf"/>
</dbReference>
<dbReference type="PROSITE" id="PS51782">
    <property type="entry name" value="LYSM"/>
    <property type="match status" value="1"/>
</dbReference>
<evidence type="ECO:0000259" key="2">
    <source>
        <dbReference type="PROSITE" id="PS51782"/>
    </source>
</evidence>
<dbReference type="SMART" id="SM00257">
    <property type="entry name" value="LysM"/>
    <property type="match status" value="1"/>
</dbReference>
<dbReference type="Proteomes" id="UP000230775">
    <property type="component" value="Unassembled WGS sequence"/>
</dbReference>
<dbReference type="CDD" id="cd00118">
    <property type="entry name" value="LysM"/>
    <property type="match status" value="1"/>
</dbReference>
<gene>
    <name evidence="3" type="ORF">COT64_01850</name>
</gene>
<dbReference type="InterPro" id="IPR018392">
    <property type="entry name" value="LysM"/>
</dbReference>
<dbReference type="PANTHER" id="PTHR33734:SF22">
    <property type="entry name" value="MEMBRANE-BOUND LYTIC MUREIN TRANSGLYCOSYLASE D"/>
    <property type="match status" value="1"/>
</dbReference>
<dbReference type="Gene3D" id="3.10.350.10">
    <property type="entry name" value="LysM domain"/>
    <property type="match status" value="1"/>
</dbReference>
<dbReference type="EMBL" id="PEZI01000039">
    <property type="protein sequence ID" value="PIS14575.1"/>
    <property type="molecule type" value="Genomic_DNA"/>
</dbReference>
<sequence length="342" mass="36157">MFRKIALVTVVFALVLGFVPSTAIAASGPVTRWIPVGVRVFNFPNEAAEIVREVEEVEEVKLVFLDSNWCQLVDDAGKPVDEYVQTALLLREELADVRATREQEVLDSTPVGSLTWAQLKALLAGLGWYNLPPNVGIDATPAGTVATTTTVTYTVKAGDTLAAIATQYGISWQDLATANGIVSPYVITVGQVLQIPSGAITTPPATSGTATVGDPTPIYAVKLTAGQSVIPNWGYGPWGSVGMLYPKVQPNGTLPMGPSQPVTDFTGRNWQDHGQWSYVLPTGATEVRVTVQGDAPARVAWTGNKLVLETSAEITVKAPKALDNAPTPSAGSSGISIVIYVK</sequence>